<proteinExistence type="predicted"/>
<feature type="region of interest" description="Disordered" evidence="2">
    <location>
        <begin position="240"/>
        <end position="390"/>
    </location>
</feature>
<reference evidence="3" key="2">
    <citation type="journal article" name="Front. Microbiol.">
        <title>Degradative Capacity of Two Strains of Rhodonia placenta: From Phenotype to Genotype.</title>
        <authorList>
            <person name="Kolle M."/>
            <person name="Horta M.A.C."/>
            <person name="Nowrousian M."/>
            <person name="Ohm R.A."/>
            <person name="Benz J.P."/>
            <person name="Pilgard A."/>
        </authorList>
    </citation>
    <scope>NUCLEOTIDE SEQUENCE</scope>
    <source>
        <strain evidence="3">FPRL280</strain>
    </source>
</reference>
<dbReference type="AlphaFoldDB" id="A0A8H7P4D9"/>
<feature type="compositionally biased region" description="Basic and acidic residues" evidence="2">
    <location>
        <begin position="280"/>
        <end position="298"/>
    </location>
</feature>
<evidence type="ECO:0008006" key="5">
    <source>
        <dbReference type="Google" id="ProtNLM"/>
    </source>
</evidence>
<evidence type="ECO:0000256" key="2">
    <source>
        <dbReference type="SAM" id="MobiDB-lite"/>
    </source>
</evidence>
<feature type="compositionally biased region" description="Basic and acidic residues" evidence="2">
    <location>
        <begin position="240"/>
        <end position="263"/>
    </location>
</feature>
<gene>
    <name evidence="3" type="ORF">IEO21_04355</name>
</gene>
<accession>A0A8H7P4D9</accession>
<comment type="caution">
    <text evidence="3">The sequence shown here is derived from an EMBL/GenBank/DDBJ whole genome shotgun (WGS) entry which is preliminary data.</text>
</comment>
<dbReference type="Pfam" id="PF13300">
    <property type="entry name" value="DUF4078"/>
    <property type="match status" value="1"/>
</dbReference>
<name>A0A8H7P4D9_9APHY</name>
<feature type="compositionally biased region" description="Polar residues" evidence="2">
    <location>
        <begin position="379"/>
        <end position="390"/>
    </location>
</feature>
<dbReference type="Proteomes" id="UP000639403">
    <property type="component" value="Unassembled WGS sequence"/>
</dbReference>
<dbReference type="EMBL" id="JADOXO010000063">
    <property type="protein sequence ID" value="KAF9815843.1"/>
    <property type="molecule type" value="Genomic_DNA"/>
</dbReference>
<dbReference type="PANTHER" id="PTHR15885:SF1">
    <property type="entry name" value="COILED-COIL DOMAIN-CONTAINING PROTEIN 174"/>
    <property type="match status" value="1"/>
</dbReference>
<sequence length="390" mass="43161">MAPKNKAKAAGVSASSFFDLKAELSKKEEDFAKEKAAGRATALVGGVKRLDKKPTIWARQNTGVKNRAARDIELEEISKPTLDAARAVLERKAKMYEKLQKGKSGGLSEKQLEALLVDFDSKAIDHYESDSDDVDESLTVPKLPGGREDDPIVEYEDEFGRMRTGRRSEIPRHLMPQPEGEKEEDIEYVTLCETEFAEENNPLNVHYDASQEVRAKGAGFYQFSGDDETRRKQMEELRLVREETEKTRQETGAEDVRPGEVEGMHGPGEESAGPVATKSRALEKRKRELEERRKMLDAKRRKVADPVSSSASSAKAEESEARPWNGTPAGALADPFAVLEVQLTKPKGKKKELPPPPSPIDPADAFLAQLERDMLKGGQTKTSGSSNDPL</sequence>
<organism evidence="3 4">
    <name type="scientific">Rhodonia placenta</name>
    <dbReference type="NCBI Taxonomy" id="104341"/>
    <lineage>
        <taxon>Eukaryota</taxon>
        <taxon>Fungi</taxon>
        <taxon>Dikarya</taxon>
        <taxon>Basidiomycota</taxon>
        <taxon>Agaricomycotina</taxon>
        <taxon>Agaricomycetes</taxon>
        <taxon>Polyporales</taxon>
        <taxon>Adustoporiaceae</taxon>
        <taxon>Rhodonia</taxon>
    </lineage>
</organism>
<evidence type="ECO:0000313" key="3">
    <source>
        <dbReference type="EMBL" id="KAF9815843.1"/>
    </source>
</evidence>
<feature type="compositionally biased region" description="Basic and acidic residues" evidence="2">
    <location>
        <begin position="158"/>
        <end position="172"/>
    </location>
</feature>
<dbReference type="GO" id="GO:0005634">
    <property type="term" value="C:nucleus"/>
    <property type="evidence" value="ECO:0007669"/>
    <property type="project" value="TreeGrafter"/>
</dbReference>
<protein>
    <recommendedName>
        <fullName evidence="5">Coiled-coil domain-containing protein 174</fullName>
    </recommendedName>
</protein>
<evidence type="ECO:0000313" key="4">
    <source>
        <dbReference type="Proteomes" id="UP000639403"/>
    </source>
</evidence>
<evidence type="ECO:0000256" key="1">
    <source>
        <dbReference type="ARBA" id="ARBA00023054"/>
    </source>
</evidence>
<feature type="region of interest" description="Disordered" evidence="2">
    <location>
        <begin position="127"/>
        <end position="184"/>
    </location>
</feature>
<dbReference type="PANTHER" id="PTHR15885">
    <property type="entry name" value="COILED-COIL DOMAIN-CONTAINING PROTEIN 174"/>
    <property type="match status" value="1"/>
</dbReference>
<keyword evidence="1" id="KW-0175">Coiled coil</keyword>
<reference evidence="3" key="1">
    <citation type="submission" date="2020-11" db="EMBL/GenBank/DDBJ databases">
        <authorList>
            <person name="Koelle M."/>
            <person name="Horta M.A.C."/>
            <person name="Nowrousian M."/>
            <person name="Ohm R.A."/>
            <person name="Benz P."/>
            <person name="Pilgard A."/>
        </authorList>
    </citation>
    <scope>NUCLEOTIDE SEQUENCE</scope>
    <source>
        <strain evidence="3">FPRL280</strain>
    </source>
</reference>
<dbReference type="InterPro" id="IPR025066">
    <property type="entry name" value="CCDC174-like"/>
</dbReference>